<dbReference type="PANTHER" id="PTHR40697">
    <property type="entry name" value="ACETOIN CATABOLISM PROTEIN X"/>
    <property type="match status" value="1"/>
</dbReference>
<dbReference type="InterPro" id="IPR011386">
    <property type="entry name" value="Put_ATP-NAD_kin"/>
</dbReference>
<comment type="caution">
    <text evidence="1">The sequence shown here is derived from an EMBL/GenBank/DDBJ whole genome shotgun (WGS) entry which is preliminary data.</text>
</comment>
<evidence type="ECO:0000313" key="2">
    <source>
        <dbReference type="Proteomes" id="UP000272051"/>
    </source>
</evidence>
<dbReference type="Proteomes" id="UP000272051">
    <property type="component" value="Unassembled WGS sequence"/>
</dbReference>
<dbReference type="GO" id="GO:0003951">
    <property type="term" value="F:NAD+ kinase activity"/>
    <property type="evidence" value="ECO:0007669"/>
    <property type="project" value="InterPro"/>
</dbReference>
<dbReference type="SUPFAM" id="SSF111331">
    <property type="entry name" value="NAD kinase/diacylglycerol kinase-like"/>
    <property type="match status" value="1"/>
</dbReference>
<dbReference type="InterPro" id="IPR017438">
    <property type="entry name" value="ATP-NAD_kinase_N"/>
</dbReference>
<reference evidence="1 2" key="1">
    <citation type="submission" date="2018-06" db="EMBL/GenBank/DDBJ databases">
        <title>Extensive metabolic versatility and redundancy in microbially diverse, dynamic hydrothermal sediments.</title>
        <authorList>
            <person name="Dombrowski N."/>
            <person name="Teske A."/>
            <person name="Baker B.J."/>
        </authorList>
    </citation>
    <scope>NUCLEOTIDE SEQUENCE [LARGE SCALE GENOMIC DNA]</scope>
    <source>
        <strain evidence="1">B34_G17</strain>
    </source>
</reference>
<dbReference type="InterPro" id="IPR016064">
    <property type="entry name" value="NAD/diacylglycerol_kinase_sf"/>
</dbReference>
<dbReference type="GO" id="GO:0006741">
    <property type="term" value="P:NADP+ biosynthetic process"/>
    <property type="evidence" value="ECO:0007669"/>
    <property type="project" value="InterPro"/>
</dbReference>
<dbReference type="AlphaFoldDB" id="A0A497ETE6"/>
<dbReference type="InterPro" id="IPR039065">
    <property type="entry name" value="AcoX-like"/>
</dbReference>
<dbReference type="InterPro" id="IPR002504">
    <property type="entry name" value="NADK"/>
</dbReference>
<gene>
    <name evidence="1" type="ORF">DRJ33_07305</name>
</gene>
<keyword evidence="1" id="KW-0808">Transferase</keyword>
<organism evidence="1 2">
    <name type="scientific">Thermoproteota archaeon</name>
    <dbReference type="NCBI Taxonomy" id="2056631"/>
    <lineage>
        <taxon>Archaea</taxon>
        <taxon>Thermoproteota</taxon>
    </lineage>
</organism>
<name>A0A497ETE6_9CREN</name>
<evidence type="ECO:0000313" key="1">
    <source>
        <dbReference type="EMBL" id="RLE50615.1"/>
    </source>
</evidence>
<accession>A0A497ETE6</accession>
<dbReference type="EMBL" id="QMQX01000165">
    <property type="protein sequence ID" value="RLE50615.1"/>
    <property type="molecule type" value="Genomic_DNA"/>
</dbReference>
<dbReference type="Pfam" id="PF01513">
    <property type="entry name" value="NAD_kinase"/>
    <property type="match status" value="1"/>
</dbReference>
<proteinExistence type="predicted"/>
<keyword evidence="1" id="KW-0418">Kinase</keyword>
<dbReference type="PANTHER" id="PTHR40697:SF2">
    <property type="entry name" value="ATP-NAD KINASE-RELATED"/>
    <property type="match status" value="1"/>
</dbReference>
<dbReference type="Pfam" id="PF20143">
    <property type="entry name" value="NAD_kinase_C"/>
    <property type="match status" value="1"/>
</dbReference>
<dbReference type="Gene3D" id="3.40.50.10330">
    <property type="entry name" value="Probable inorganic polyphosphate/atp-NAD kinase, domain 1"/>
    <property type="match status" value="1"/>
</dbReference>
<protein>
    <submittedName>
        <fullName evidence="1">ATP-NAD kinase</fullName>
    </submittedName>
</protein>
<sequence length="370" mass="40480">MKKIGFIVNPIAGMGGAVGLKGTDGRDVLLKALEKGASPIAPARAEKFLRHLLPLKHLFELITPPKEMGEFEALRAGFTPKVIPMQLKPETDADDTRKAAQLMVSNGVDLLVFCGGDGTARDILSAINQSMPVLGVPAGVKMYSAVFANDPSSAAELLTKFLSGEVDVREAEVLDIDEEAFRRDIFNVKLFGYILTLYEPELVQGIKTPSPQTESERNAQLAIAKHIVENMEDDTLYILGPGTTVRAICEYLSQPKTLLGVDLMLNRKIVALDLDEKALLKHIDDHRKAKIIITPIGHQGFIFGRGNQQISANVLKKVGRDNVIVIATPSKLSGLKHLKVDSGDESVDRMFRGYIKVVIDYGKERVVKCV</sequence>
<dbReference type="PIRSF" id="PIRSF016907">
    <property type="entry name" value="Kin_ATP-NAD"/>
    <property type="match status" value="1"/>
</dbReference>